<evidence type="ECO:0000259" key="3">
    <source>
        <dbReference type="PROSITE" id="PS50222"/>
    </source>
</evidence>
<evidence type="ECO:0000259" key="4">
    <source>
        <dbReference type="PROSITE" id="PS51184"/>
    </source>
</evidence>
<dbReference type="SUPFAM" id="SSF47473">
    <property type="entry name" value="EF-hand"/>
    <property type="match status" value="1"/>
</dbReference>
<dbReference type="GO" id="GO:0016706">
    <property type="term" value="F:2-oxoglutarate-dependent dioxygenase activity"/>
    <property type="evidence" value="ECO:0000318"/>
    <property type="project" value="GO_Central"/>
</dbReference>
<dbReference type="CTD" id="6754335"/>
<evidence type="ECO:0000256" key="2">
    <source>
        <dbReference type="SAM" id="SignalP"/>
    </source>
</evidence>
<evidence type="ECO:0000313" key="5">
    <source>
        <dbReference type="EMBL" id="EDV25232.1"/>
    </source>
</evidence>
<feature type="domain" description="EF-hand" evidence="3">
    <location>
        <begin position="339"/>
        <end position="374"/>
    </location>
</feature>
<dbReference type="RefSeq" id="XP_002113122.1">
    <property type="nucleotide sequence ID" value="XM_002113086.1"/>
</dbReference>
<feature type="region of interest" description="Disordered" evidence="1">
    <location>
        <begin position="385"/>
        <end position="416"/>
    </location>
</feature>
<dbReference type="OrthoDB" id="415358at2759"/>
<dbReference type="SUPFAM" id="SSF51197">
    <property type="entry name" value="Clavaminate synthase-like"/>
    <property type="match status" value="1"/>
</dbReference>
<evidence type="ECO:0000313" key="6">
    <source>
        <dbReference type="Proteomes" id="UP000009022"/>
    </source>
</evidence>
<feature type="compositionally biased region" description="Acidic residues" evidence="1">
    <location>
        <begin position="393"/>
        <end position="416"/>
    </location>
</feature>
<gene>
    <name evidence="5" type="ORF">TRIADDRAFT_63974</name>
</gene>
<feature type="chain" id="PRO_5002798349" description="JmjC domain-containing protein" evidence="2">
    <location>
        <begin position="20"/>
        <end position="416"/>
    </location>
</feature>
<evidence type="ECO:0008006" key="7">
    <source>
        <dbReference type="Google" id="ProtNLM"/>
    </source>
</evidence>
<dbReference type="KEGG" id="tad:TRIADDRAFT_63974"/>
<feature type="domain" description="JmjC" evidence="4">
    <location>
        <begin position="117"/>
        <end position="273"/>
    </location>
</feature>
<proteinExistence type="predicted"/>
<dbReference type="Gene3D" id="2.60.120.650">
    <property type="entry name" value="Cupin"/>
    <property type="match status" value="1"/>
</dbReference>
<keyword evidence="6" id="KW-1185">Reference proteome</keyword>
<dbReference type="InParanoid" id="B3RX21"/>
<dbReference type="eggNOG" id="KOG2132">
    <property type="taxonomic scope" value="Eukaryota"/>
</dbReference>
<evidence type="ECO:0000256" key="1">
    <source>
        <dbReference type="SAM" id="MobiDB-lite"/>
    </source>
</evidence>
<dbReference type="PROSITE" id="PS50222">
    <property type="entry name" value="EF_HAND_2"/>
    <property type="match status" value="1"/>
</dbReference>
<accession>B3RX21</accession>
<dbReference type="SMART" id="SM00558">
    <property type="entry name" value="JmjC"/>
    <property type="match status" value="1"/>
</dbReference>
<dbReference type="AlphaFoldDB" id="B3RX21"/>
<dbReference type="GeneID" id="6754335"/>
<dbReference type="PROSITE" id="PS51184">
    <property type="entry name" value="JMJC"/>
    <property type="match status" value="1"/>
</dbReference>
<dbReference type="HOGENOM" id="CLU_016785_9_3_1"/>
<name>B3RX21_TRIAD</name>
<dbReference type="FunFam" id="2.60.120.650:FF:000025">
    <property type="entry name" value="Lysine-specific demethylase 8"/>
    <property type="match status" value="1"/>
</dbReference>
<dbReference type="EMBL" id="DS985245">
    <property type="protein sequence ID" value="EDV25232.1"/>
    <property type="molecule type" value="Genomic_DNA"/>
</dbReference>
<dbReference type="InterPro" id="IPR041667">
    <property type="entry name" value="Cupin_8"/>
</dbReference>
<protein>
    <recommendedName>
        <fullName evidence="7">JmjC domain-containing protein</fullName>
    </recommendedName>
</protein>
<reference evidence="5 6" key="1">
    <citation type="journal article" date="2008" name="Nature">
        <title>The Trichoplax genome and the nature of placozoans.</title>
        <authorList>
            <person name="Srivastava M."/>
            <person name="Begovic E."/>
            <person name="Chapman J."/>
            <person name="Putnam N.H."/>
            <person name="Hellsten U."/>
            <person name="Kawashima T."/>
            <person name="Kuo A."/>
            <person name="Mitros T."/>
            <person name="Salamov A."/>
            <person name="Carpenter M.L."/>
            <person name="Signorovitch A.Y."/>
            <person name="Moreno M.A."/>
            <person name="Kamm K."/>
            <person name="Grimwood J."/>
            <person name="Schmutz J."/>
            <person name="Shapiro H."/>
            <person name="Grigoriev I.V."/>
            <person name="Buss L.W."/>
            <person name="Schierwater B."/>
            <person name="Dellaporta S.L."/>
            <person name="Rokhsar D.S."/>
        </authorList>
    </citation>
    <scope>NUCLEOTIDE SEQUENCE [LARGE SCALE GENOMIC DNA]</scope>
    <source>
        <strain evidence="5 6">Grell-BS-1999</strain>
    </source>
</reference>
<dbReference type="PANTHER" id="PTHR12461">
    <property type="entry name" value="HYPOXIA-INDUCIBLE FACTOR 1 ALPHA INHIBITOR-RELATED"/>
    <property type="match status" value="1"/>
</dbReference>
<dbReference type="PANTHER" id="PTHR12461:SF18">
    <property type="entry name" value="JMJC DOMAIN-CONTAINING PROTEIN"/>
    <property type="match status" value="1"/>
</dbReference>
<dbReference type="Gene3D" id="1.10.238.10">
    <property type="entry name" value="EF-hand"/>
    <property type="match status" value="1"/>
</dbReference>
<dbReference type="GO" id="GO:0005509">
    <property type="term" value="F:calcium ion binding"/>
    <property type="evidence" value="ECO:0007669"/>
    <property type="project" value="InterPro"/>
</dbReference>
<dbReference type="Proteomes" id="UP000009022">
    <property type="component" value="Unassembled WGS sequence"/>
</dbReference>
<dbReference type="InterPro" id="IPR002048">
    <property type="entry name" value="EF_hand_dom"/>
</dbReference>
<keyword evidence="2" id="KW-0732">Signal</keyword>
<dbReference type="InterPro" id="IPR003347">
    <property type="entry name" value="JmjC_dom"/>
</dbReference>
<dbReference type="PhylomeDB" id="B3RX21"/>
<organism evidence="5 6">
    <name type="scientific">Trichoplax adhaerens</name>
    <name type="common">Trichoplax reptans</name>
    <dbReference type="NCBI Taxonomy" id="10228"/>
    <lineage>
        <taxon>Eukaryota</taxon>
        <taxon>Metazoa</taxon>
        <taxon>Placozoa</taxon>
        <taxon>Uniplacotomia</taxon>
        <taxon>Trichoplacea</taxon>
        <taxon>Trichoplacidae</taxon>
        <taxon>Trichoplax</taxon>
    </lineage>
</organism>
<dbReference type="InterPro" id="IPR011992">
    <property type="entry name" value="EF-hand-dom_pair"/>
</dbReference>
<sequence>MAVSWIICSLLVVAYQVDADMKGHLQPLGQAGPLIESAQVDGFPSMKTFFNEYVWKSVPLVMKGAAKTFPAFQSWTDEYFLSFPETANWSMFVEKRKKEIRNLGGEDATFKEFLLRYNQTDEYLIANVPQYLKKDIHLPSVLACDVIKYVDEVMWFSSGGTKSVLHNDDVDNVNCLIRGKKELIFINKKYEKEVAIDHEEGSYSGVDVDKVDLNKYPGLGKVDYQVARMEAGDCLFIPYHWYHHVRSYDSNIAVNVWFQHYEKPIDLSSCPANPQPKGLDNFVFETEANENTQSESGDISSMKGYILDTLGDVKKSDLKGFIDLMKEDNENWKWKGDASDDEIITKMFKEVDTNNDGEINIQEANQISKAVDKTLNDLVASISVPISGREGGPPEDDNENVDFEYVEDDNEQRDEL</sequence>
<dbReference type="Pfam" id="PF13621">
    <property type="entry name" value="Cupin_8"/>
    <property type="match status" value="1"/>
</dbReference>
<feature type="signal peptide" evidence="2">
    <location>
        <begin position="1"/>
        <end position="19"/>
    </location>
</feature>